<feature type="chain" id="PRO_5012045406" description="PpiC domain-containing protein" evidence="1">
    <location>
        <begin position="16"/>
        <end position="293"/>
    </location>
</feature>
<proteinExistence type="predicted"/>
<dbReference type="Gene3D" id="1.10.4030.10">
    <property type="entry name" value="Porin chaperone SurA, peptide-binding domain"/>
    <property type="match status" value="1"/>
</dbReference>
<protein>
    <recommendedName>
        <fullName evidence="2">PpiC domain-containing protein</fullName>
    </recommendedName>
</protein>
<dbReference type="OrthoDB" id="6316289at2"/>
<reference evidence="3" key="1">
    <citation type="journal article" date="2013" name="Genome Announc.">
        <title>Draft Genome Sequence of Agarivorans albus Strain MKT 106T, an Agarolytic Marine Bacterium.</title>
        <authorList>
            <person name="Yasuike M."/>
            <person name="Nakamura Y."/>
            <person name="Kai W."/>
            <person name="Fujiwara A."/>
            <person name="Fukui Y."/>
            <person name="Satomi M."/>
            <person name="Sano M."/>
        </authorList>
    </citation>
    <scope>NUCLEOTIDE SEQUENCE [LARGE SCALE GENOMIC DNA]</scope>
</reference>
<name>R9PRF3_AGAAL</name>
<dbReference type="STRING" id="1331007.AALB_3918"/>
<feature type="domain" description="PpiC" evidence="2">
    <location>
        <begin position="132"/>
        <end position="255"/>
    </location>
</feature>
<dbReference type="Proteomes" id="UP000014461">
    <property type="component" value="Unassembled WGS sequence"/>
</dbReference>
<dbReference type="Pfam" id="PF13145">
    <property type="entry name" value="Rotamase_2"/>
    <property type="match status" value="1"/>
</dbReference>
<comment type="caution">
    <text evidence="3">The sequence shown here is derived from an EMBL/GenBank/DDBJ whole genome shotgun (WGS) entry which is preliminary data.</text>
</comment>
<dbReference type="PROSITE" id="PS51257">
    <property type="entry name" value="PROKAR_LIPOPROTEIN"/>
    <property type="match status" value="1"/>
</dbReference>
<dbReference type="RefSeq" id="WP_016403605.1">
    <property type="nucleotide sequence ID" value="NZ_BARX01000035.1"/>
</dbReference>
<dbReference type="AlphaFoldDB" id="R9PRF3"/>
<dbReference type="SUPFAM" id="SSF109998">
    <property type="entry name" value="Triger factor/SurA peptide-binding domain-like"/>
    <property type="match status" value="1"/>
</dbReference>
<dbReference type="Gene3D" id="3.10.50.40">
    <property type="match status" value="1"/>
</dbReference>
<dbReference type="InterPro" id="IPR000297">
    <property type="entry name" value="PPIase_PpiC"/>
</dbReference>
<evidence type="ECO:0000313" key="4">
    <source>
        <dbReference type="Proteomes" id="UP000014461"/>
    </source>
</evidence>
<organism evidence="3 4">
    <name type="scientific">Agarivorans albus MKT 106</name>
    <dbReference type="NCBI Taxonomy" id="1331007"/>
    <lineage>
        <taxon>Bacteria</taxon>
        <taxon>Pseudomonadati</taxon>
        <taxon>Pseudomonadota</taxon>
        <taxon>Gammaproteobacteria</taxon>
        <taxon>Alteromonadales</taxon>
        <taxon>Alteromonadaceae</taxon>
        <taxon>Agarivorans</taxon>
    </lineage>
</organism>
<keyword evidence="1" id="KW-0732">Signal</keyword>
<sequence>MKSLFSLTLAQLMSAAGLLLIVGCEQDKAPAPLSQETLTSPIVVTVNGQSITEETVDFTISQMFGEDGRNHATPELRNSVVNSLIASKAMSMAVTQQLDSETAKQLELKVAAFKEELLVKQFLQQNVTPTPVSSAMVTNYYQQHPEEFGAVEQLNLELAIQAANTSEQQRKLLFAKLENLQSQQDWSASSALFTQLNLSLKTELVETSSLPIELQAITNNLSVGSTSKPTLINGDVYILRLLSKRQLPPKPLSEVSVDIRKRLAPIQLKKAVKEASDIATNAATIEWNNAPQQ</sequence>
<evidence type="ECO:0000313" key="3">
    <source>
        <dbReference type="EMBL" id="GAD03838.1"/>
    </source>
</evidence>
<gene>
    <name evidence="3" type="ORF">AALB_3918</name>
</gene>
<accession>R9PRF3</accession>
<feature type="signal peptide" evidence="1">
    <location>
        <begin position="1"/>
        <end position="15"/>
    </location>
</feature>
<evidence type="ECO:0000259" key="2">
    <source>
        <dbReference type="Pfam" id="PF13145"/>
    </source>
</evidence>
<evidence type="ECO:0000256" key="1">
    <source>
        <dbReference type="SAM" id="SignalP"/>
    </source>
</evidence>
<dbReference type="EMBL" id="BARX01000035">
    <property type="protein sequence ID" value="GAD03838.1"/>
    <property type="molecule type" value="Genomic_DNA"/>
</dbReference>
<dbReference type="GO" id="GO:0003755">
    <property type="term" value="F:peptidyl-prolyl cis-trans isomerase activity"/>
    <property type="evidence" value="ECO:0007669"/>
    <property type="project" value="InterPro"/>
</dbReference>
<dbReference type="InterPro" id="IPR046357">
    <property type="entry name" value="PPIase_dom_sf"/>
</dbReference>
<keyword evidence="4" id="KW-1185">Reference proteome</keyword>
<dbReference type="InterPro" id="IPR027304">
    <property type="entry name" value="Trigger_fact/SurA_dom_sf"/>
</dbReference>